<evidence type="ECO:0000256" key="3">
    <source>
        <dbReference type="ARBA" id="ARBA00022989"/>
    </source>
</evidence>
<feature type="transmembrane region" description="Helical" evidence="6">
    <location>
        <begin position="419"/>
        <end position="440"/>
    </location>
</feature>
<reference evidence="8 9" key="1">
    <citation type="journal article" date="2018" name="Front. Microbiol.">
        <title>Prospects for Fungal Bioremediation of Acidic Radioactive Waste Sites: Characterization and Genome Sequence of Rhodotorula taiwanensis MD1149.</title>
        <authorList>
            <person name="Tkavc R."/>
            <person name="Matrosova V.Y."/>
            <person name="Grichenko O.E."/>
            <person name="Gostincar C."/>
            <person name="Volpe R.P."/>
            <person name="Klimenkova P."/>
            <person name="Gaidamakova E.K."/>
            <person name="Zhou C.E."/>
            <person name="Stewart B.J."/>
            <person name="Lyman M.G."/>
            <person name="Malfatti S.A."/>
            <person name="Rubinfeld B."/>
            <person name="Courtot M."/>
            <person name="Singh J."/>
            <person name="Dalgard C.L."/>
            <person name="Hamilton T."/>
            <person name="Frey K.G."/>
            <person name="Gunde-Cimerman N."/>
            <person name="Dugan L."/>
            <person name="Daly M.J."/>
        </authorList>
    </citation>
    <scope>NUCLEOTIDE SEQUENCE [LARGE SCALE GENOMIC DNA]</scope>
    <source>
        <strain evidence="8 9">MD1149</strain>
    </source>
</reference>
<dbReference type="InterPro" id="IPR023408">
    <property type="entry name" value="MscS_beta-dom_sf"/>
</dbReference>
<dbReference type="PROSITE" id="PS50222">
    <property type="entry name" value="EF_HAND_2"/>
    <property type="match status" value="1"/>
</dbReference>
<organism evidence="8 9">
    <name type="scientific">Rhodotorula taiwanensis</name>
    <dbReference type="NCBI Taxonomy" id="741276"/>
    <lineage>
        <taxon>Eukaryota</taxon>
        <taxon>Fungi</taxon>
        <taxon>Dikarya</taxon>
        <taxon>Basidiomycota</taxon>
        <taxon>Pucciniomycotina</taxon>
        <taxon>Microbotryomycetes</taxon>
        <taxon>Sporidiobolales</taxon>
        <taxon>Sporidiobolaceae</taxon>
        <taxon>Rhodotorula</taxon>
    </lineage>
</organism>
<keyword evidence="3 6" id="KW-1133">Transmembrane helix</keyword>
<dbReference type="InterPro" id="IPR058650">
    <property type="entry name" value="Msy1/2-like"/>
</dbReference>
<feature type="compositionally biased region" description="Polar residues" evidence="5">
    <location>
        <begin position="209"/>
        <end position="229"/>
    </location>
</feature>
<evidence type="ECO:0000256" key="2">
    <source>
        <dbReference type="ARBA" id="ARBA00022692"/>
    </source>
</evidence>
<dbReference type="InterPro" id="IPR002048">
    <property type="entry name" value="EF_hand_dom"/>
</dbReference>
<keyword evidence="4 6" id="KW-0472">Membrane</keyword>
<protein>
    <recommendedName>
        <fullName evidence="7">EF-hand domain-containing protein</fullName>
    </recommendedName>
</protein>
<gene>
    <name evidence="8" type="ORF">BMF94_0666</name>
</gene>
<dbReference type="Proteomes" id="UP000237144">
    <property type="component" value="Unassembled WGS sequence"/>
</dbReference>
<dbReference type="GO" id="GO:0016020">
    <property type="term" value="C:membrane"/>
    <property type="evidence" value="ECO:0007669"/>
    <property type="project" value="UniProtKB-SubCell"/>
</dbReference>
<dbReference type="PANTHER" id="PTHR31323">
    <property type="entry name" value="MECHANOSENSITIVE ION CHANNEL PROTEIN MSY2"/>
    <property type="match status" value="1"/>
</dbReference>
<feature type="transmembrane region" description="Helical" evidence="6">
    <location>
        <begin position="452"/>
        <end position="472"/>
    </location>
</feature>
<dbReference type="InterPro" id="IPR006685">
    <property type="entry name" value="MscS_channel_2nd"/>
</dbReference>
<keyword evidence="2 6" id="KW-0812">Transmembrane</keyword>
<feature type="transmembrane region" description="Helical" evidence="6">
    <location>
        <begin position="704"/>
        <end position="728"/>
    </location>
</feature>
<name>A0A2S5BI85_9BASI</name>
<keyword evidence="9" id="KW-1185">Reference proteome</keyword>
<feature type="region of interest" description="Disordered" evidence="5">
    <location>
        <begin position="1"/>
        <end position="168"/>
    </location>
</feature>
<feature type="transmembrane region" description="Helical" evidence="6">
    <location>
        <begin position="334"/>
        <end position="355"/>
    </location>
</feature>
<dbReference type="SUPFAM" id="SSF50182">
    <property type="entry name" value="Sm-like ribonucleoproteins"/>
    <property type="match status" value="1"/>
</dbReference>
<evidence type="ECO:0000313" key="9">
    <source>
        <dbReference type="Proteomes" id="UP000237144"/>
    </source>
</evidence>
<feature type="compositionally biased region" description="Low complexity" evidence="5">
    <location>
        <begin position="246"/>
        <end position="258"/>
    </location>
</feature>
<feature type="compositionally biased region" description="Polar residues" evidence="5">
    <location>
        <begin position="76"/>
        <end position="95"/>
    </location>
</feature>
<feature type="compositionally biased region" description="Basic and acidic residues" evidence="5">
    <location>
        <begin position="101"/>
        <end position="116"/>
    </location>
</feature>
<feature type="region of interest" description="Disordered" evidence="5">
    <location>
        <begin position="188"/>
        <end position="288"/>
    </location>
</feature>
<proteinExistence type="predicted"/>
<evidence type="ECO:0000313" key="8">
    <source>
        <dbReference type="EMBL" id="POY76465.1"/>
    </source>
</evidence>
<evidence type="ECO:0000256" key="5">
    <source>
        <dbReference type="SAM" id="MobiDB-lite"/>
    </source>
</evidence>
<dbReference type="InterPro" id="IPR010920">
    <property type="entry name" value="LSM_dom_sf"/>
</dbReference>
<evidence type="ECO:0000256" key="6">
    <source>
        <dbReference type="SAM" id="Phobius"/>
    </source>
</evidence>
<dbReference type="EMBL" id="PJQD01000005">
    <property type="protein sequence ID" value="POY76465.1"/>
    <property type="molecule type" value="Genomic_DNA"/>
</dbReference>
<dbReference type="STRING" id="741276.A0A2S5BI85"/>
<accession>A0A2S5BI85</accession>
<feature type="transmembrane region" description="Helical" evidence="6">
    <location>
        <begin position="375"/>
        <end position="398"/>
    </location>
</feature>
<evidence type="ECO:0000256" key="4">
    <source>
        <dbReference type="ARBA" id="ARBA00023136"/>
    </source>
</evidence>
<feature type="compositionally biased region" description="Low complexity" evidence="5">
    <location>
        <begin position="17"/>
        <end position="33"/>
    </location>
</feature>
<dbReference type="Pfam" id="PF25886">
    <property type="entry name" value="Msy1"/>
    <property type="match status" value="1"/>
</dbReference>
<dbReference type="AlphaFoldDB" id="A0A2S5BI85"/>
<comment type="caution">
    <text evidence="8">The sequence shown here is derived from an EMBL/GenBank/DDBJ whole genome shotgun (WGS) entry which is preliminary data.</text>
</comment>
<dbReference type="GO" id="GO:0005262">
    <property type="term" value="F:calcium channel activity"/>
    <property type="evidence" value="ECO:0007669"/>
    <property type="project" value="TreeGrafter"/>
</dbReference>
<feature type="compositionally biased region" description="Gly residues" evidence="5">
    <location>
        <begin position="266"/>
        <end position="277"/>
    </location>
</feature>
<dbReference type="GO" id="GO:0005509">
    <property type="term" value="F:calcium ion binding"/>
    <property type="evidence" value="ECO:0007669"/>
    <property type="project" value="InterPro"/>
</dbReference>
<dbReference type="PANTHER" id="PTHR31323:SF15">
    <property type="entry name" value="MECHANOSENSITIVE ION CHANNEL PROTEIN MSY1"/>
    <property type="match status" value="1"/>
</dbReference>
<feature type="domain" description="EF-hand" evidence="7">
    <location>
        <begin position="617"/>
        <end position="652"/>
    </location>
</feature>
<dbReference type="GO" id="GO:0006874">
    <property type="term" value="P:intracellular calcium ion homeostasis"/>
    <property type="evidence" value="ECO:0007669"/>
    <property type="project" value="TreeGrafter"/>
</dbReference>
<sequence length="964" mass="104941">MPGPAPAYSPVDEHARLPPGAATPLAAPSAAAIRGGGAPATGAQHQIPPPIASGTYPPVHHSSGFQVESRPYGGHSAQQQPAHSETDPLATSTSPYLGAHDFADARNDDDSYRGGELHPGQRQQAHSDPDEAYTAIALGSPQGHGPGPLEYPPAAGAIDSDPAPRTSLSTYNSLTQLRAVEAGGAYLPTARRHGGDNGEYEMQVDSRPVNPTVTIDPSAIQQTGSTNSARAERMYGSSAEKRNGHHSSPSSGNNSPRSQSRDRSRGGGLGQWSGPAGGNSPYGRLGDENAGGASGFNSAASSNPNLQFADGDFIVSGRGNWFSRMVLAIYNSHYVVRWMIYIIPVLIILWIPGIVNFTAKPNGTIWSVPLKYWSIWLTVVWCGWWGAALAARFVPALLTRTLGVIAPELRHYISYVKAIRFWAGTAGWALTNWITFLPLVRSRATSDHSKNTLYLLTQGLFGIFLSFLVLLVEKLIVQVIAHNFHKRSYEDRIVEQKFQIATLVNLYLHSRDIGRSDTLDGAMRPKNRRQMSDPTLLVKKALKGAQKAAQTATTVIGTVASEIAGERVLQPNSPASMVTSALQSANKTKQLARRIYYSYTPRYREGMVLADISRCFRNRDEADKAFAIFDRDGNGDATLEEIEMSCLDIHRERVALSRSMHDIDSAVGRLDSILVSIWWIVAVLIMLGLLNASFQTMITGAGTFILGLSWLIGTTAQEVLASIIFLFIKHPYDVGDRVCIDAVDYTVLEMHLLSTVFKRVDGTVSQAPHSQLNLKFVYNYRRSMFIIETFAFDVDFGTTFEKLEALRARMLEFVQTERRDFRPYVDIAVIDFAKQGAMSLTATINYRGNWQNVSLKTQRRNKWMCALRIALAELEIFGPAGAGNPSPAPADPVKYTQIPYDEVKAAEAAAATKKAEAPPSPLLAEGETPLRQAARLGEHLVSNDGILAEEGGAGQGALRAKQGF</sequence>
<dbReference type="Gene3D" id="2.30.30.60">
    <property type="match status" value="1"/>
</dbReference>
<feature type="transmembrane region" description="Helical" evidence="6">
    <location>
        <begin position="673"/>
        <end position="692"/>
    </location>
</feature>
<dbReference type="OrthoDB" id="544685at2759"/>
<evidence type="ECO:0000256" key="1">
    <source>
        <dbReference type="ARBA" id="ARBA00004370"/>
    </source>
</evidence>
<evidence type="ECO:0000259" key="7">
    <source>
        <dbReference type="PROSITE" id="PS50222"/>
    </source>
</evidence>
<dbReference type="Pfam" id="PF00924">
    <property type="entry name" value="MS_channel_2nd"/>
    <property type="match status" value="1"/>
</dbReference>
<comment type="subcellular location">
    <subcellularLocation>
        <location evidence="1">Membrane</location>
    </subcellularLocation>
</comment>